<keyword evidence="6 11" id="KW-0819">tRNA processing</keyword>
<dbReference type="EC" id="2.5.1.75" evidence="11"/>
<comment type="similarity">
    <text evidence="3 11 14">Belongs to the IPP transferase family.</text>
</comment>
<evidence type="ECO:0000256" key="2">
    <source>
        <dbReference type="ARBA" id="ARBA00003213"/>
    </source>
</evidence>
<comment type="function">
    <text evidence="2 11 13">Catalyzes the transfer of a dimethylallyl group onto the adenine at position 37 in tRNAs that read codons beginning with uridine, leading to the formation of N6-(dimethylallyl)adenosine (i(6)A).</text>
</comment>
<dbReference type="SUPFAM" id="SSF52540">
    <property type="entry name" value="P-loop containing nucleoside triphosphate hydrolases"/>
    <property type="match status" value="1"/>
</dbReference>
<proteinExistence type="inferred from homology"/>
<dbReference type="EMBL" id="VJYU01000001">
    <property type="protein sequence ID" value="MBS4240157.1"/>
    <property type="molecule type" value="Genomic_DNA"/>
</dbReference>
<evidence type="ECO:0000256" key="14">
    <source>
        <dbReference type="RuleBase" id="RU003785"/>
    </source>
</evidence>
<sequence>MVMFFEFALIGTTASGKTALANALALKFDAVILSLDSLCVYKEINIASAKVEKEILEKIAYFGVNLLSVCEHFNVGLFIDEYQKAKTFAKEKEKPLIITGGTSFYLKTMMNGLSAKIEEKPTTLSNDEIYTLCLQIDPEFKVAKNDSYRLKKWLNIYEITKELPSEFLRRTKKEGVLKELEIYELHWDKEELKKNIQKRTKLMLKQGLIEEARGLFTHFDANLKPLNSIGLKETKAYLNDEISLKELEELINTHTAQLAKRQRTFNKKFSSTPLKFSQAFEFLSKKFN</sequence>
<reference evidence="15 16" key="1">
    <citation type="journal article" date="2021" name="Syst. Appl. Microbiol.">
        <title>nCampylobacter vulpis sp. nov. isolated from wild red foxes.</title>
        <authorList>
            <person name="Parisi A."/>
            <person name="Chiara M."/>
            <person name="Caffara M."/>
            <person name="Mion D."/>
            <person name="Miller W.G."/>
            <person name="Caruso M."/>
            <person name="Manzari C."/>
            <person name="Florio D."/>
            <person name="Capozzi L."/>
            <person name="D'Erchia A.M."/>
            <person name="Manzulli V."/>
            <person name="Zanoni R.G."/>
        </authorList>
    </citation>
    <scope>NUCLEOTIDE SEQUENCE [LARGE SCALE GENOMIC DNA]</scope>
    <source>
        <strain evidence="15 16">52/13</strain>
    </source>
</reference>
<evidence type="ECO:0000256" key="3">
    <source>
        <dbReference type="ARBA" id="ARBA00005842"/>
    </source>
</evidence>
<feature type="region of interest" description="Interaction with substrate tRNA" evidence="11">
    <location>
        <begin position="36"/>
        <end position="39"/>
    </location>
</feature>
<evidence type="ECO:0000256" key="9">
    <source>
        <dbReference type="ARBA" id="ARBA00022842"/>
    </source>
</evidence>
<comment type="subunit">
    <text evidence="4 11">Monomer.</text>
</comment>
<evidence type="ECO:0000256" key="1">
    <source>
        <dbReference type="ARBA" id="ARBA00001946"/>
    </source>
</evidence>
<dbReference type="InterPro" id="IPR027417">
    <property type="entry name" value="P-loop_NTPase"/>
</dbReference>
<evidence type="ECO:0000256" key="6">
    <source>
        <dbReference type="ARBA" id="ARBA00022694"/>
    </source>
</evidence>
<dbReference type="InterPro" id="IPR018022">
    <property type="entry name" value="IPT"/>
</dbReference>
<feature type="binding site" evidence="11">
    <location>
        <begin position="11"/>
        <end position="18"/>
    </location>
    <ligand>
        <name>ATP</name>
        <dbReference type="ChEBI" id="CHEBI:30616"/>
    </ligand>
</feature>
<evidence type="ECO:0000256" key="4">
    <source>
        <dbReference type="ARBA" id="ARBA00011245"/>
    </source>
</evidence>
<evidence type="ECO:0000256" key="12">
    <source>
        <dbReference type="RuleBase" id="RU003783"/>
    </source>
</evidence>
<keyword evidence="7 11" id="KW-0547">Nucleotide-binding</keyword>
<protein>
    <recommendedName>
        <fullName evidence="11">tRNA dimethylallyltransferase</fullName>
        <ecNumber evidence="11">2.5.1.75</ecNumber>
    </recommendedName>
    <alternativeName>
        <fullName evidence="11">Dimethylallyl diphosphate:tRNA dimethylallyltransferase</fullName>
        <shortName evidence="11">DMAPP:tRNA dimethylallyltransferase</shortName>
        <shortName evidence="11">DMATase</shortName>
    </alternativeName>
    <alternativeName>
        <fullName evidence="11">Isopentenyl-diphosphate:tRNA isopentenyltransferase</fullName>
        <shortName evidence="11">IPP transferase</shortName>
        <shortName evidence="11">IPPT</shortName>
        <shortName evidence="11">IPTase</shortName>
    </alternativeName>
</protein>
<feature type="site" description="Interaction with substrate tRNA" evidence="11">
    <location>
        <position position="102"/>
    </location>
</feature>
<dbReference type="GO" id="GO:0052381">
    <property type="term" value="F:tRNA dimethylallyltransferase activity"/>
    <property type="evidence" value="ECO:0007669"/>
    <property type="project" value="UniProtKB-EC"/>
</dbReference>
<evidence type="ECO:0000256" key="8">
    <source>
        <dbReference type="ARBA" id="ARBA00022840"/>
    </source>
</evidence>
<evidence type="ECO:0000313" key="15">
    <source>
        <dbReference type="EMBL" id="MBS4240157.1"/>
    </source>
</evidence>
<comment type="cofactor">
    <cofactor evidence="1 11">
        <name>Mg(2+)</name>
        <dbReference type="ChEBI" id="CHEBI:18420"/>
    </cofactor>
</comment>
<dbReference type="NCBIfam" id="TIGR00174">
    <property type="entry name" value="miaA"/>
    <property type="match status" value="1"/>
</dbReference>
<comment type="caution">
    <text evidence="11">Lacks conserved residue(s) required for the propagation of feature annotation.</text>
</comment>
<accession>A0ABS5P082</accession>
<dbReference type="Pfam" id="PF01715">
    <property type="entry name" value="IPPT"/>
    <property type="match status" value="1"/>
</dbReference>
<dbReference type="Gene3D" id="1.10.287.890">
    <property type="entry name" value="Crystal structure of tRNA isopentenylpyrophosphate transferase (bh2366) domain"/>
    <property type="match status" value="1"/>
</dbReference>
<comment type="catalytic activity">
    <reaction evidence="10 11 12">
        <text>adenosine(37) in tRNA + dimethylallyl diphosphate = N(6)-dimethylallyladenosine(37) in tRNA + diphosphate</text>
        <dbReference type="Rhea" id="RHEA:26482"/>
        <dbReference type="Rhea" id="RHEA-COMP:10162"/>
        <dbReference type="Rhea" id="RHEA-COMP:10375"/>
        <dbReference type="ChEBI" id="CHEBI:33019"/>
        <dbReference type="ChEBI" id="CHEBI:57623"/>
        <dbReference type="ChEBI" id="CHEBI:74411"/>
        <dbReference type="ChEBI" id="CHEBI:74415"/>
        <dbReference type="EC" id="2.5.1.75"/>
    </reaction>
</comment>
<comment type="caution">
    <text evidence="15">The sequence shown here is derived from an EMBL/GenBank/DDBJ whole genome shotgun (WGS) entry which is preliminary data.</text>
</comment>
<name>A0ABS5P082_9BACT</name>
<evidence type="ECO:0000256" key="10">
    <source>
        <dbReference type="ARBA" id="ARBA00049563"/>
    </source>
</evidence>
<evidence type="ECO:0000256" key="5">
    <source>
        <dbReference type="ARBA" id="ARBA00022679"/>
    </source>
</evidence>
<evidence type="ECO:0000313" key="16">
    <source>
        <dbReference type="Proteomes" id="UP000811399"/>
    </source>
</evidence>
<keyword evidence="9 11" id="KW-0460">Magnesium</keyword>
<dbReference type="InterPro" id="IPR039657">
    <property type="entry name" value="Dimethylallyltransferase"/>
</dbReference>
<keyword evidence="16" id="KW-1185">Reference proteome</keyword>
<dbReference type="PANTHER" id="PTHR11088">
    <property type="entry name" value="TRNA DIMETHYLALLYLTRANSFERASE"/>
    <property type="match status" value="1"/>
</dbReference>
<feature type="binding site" evidence="11">
    <location>
        <begin position="13"/>
        <end position="18"/>
    </location>
    <ligand>
        <name>substrate</name>
    </ligand>
</feature>
<gene>
    <name evidence="11 15" type="primary">miaA</name>
    <name evidence="15" type="ORF">CVU5213_00145</name>
</gene>
<dbReference type="Gene3D" id="3.40.50.300">
    <property type="entry name" value="P-loop containing nucleotide triphosphate hydrolases"/>
    <property type="match status" value="1"/>
</dbReference>
<evidence type="ECO:0000256" key="13">
    <source>
        <dbReference type="RuleBase" id="RU003784"/>
    </source>
</evidence>
<keyword evidence="5 11" id="KW-0808">Transferase</keyword>
<evidence type="ECO:0000256" key="11">
    <source>
        <dbReference type="HAMAP-Rule" id="MF_00185"/>
    </source>
</evidence>
<evidence type="ECO:0000256" key="7">
    <source>
        <dbReference type="ARBA" id="ARBA00022741"/>
    </source>
</evidence>
<dbReference type="PANTHER" id="PTHR11088:SF60">
    <property type="entry name" value="TRNA DIMETHYLALLYLTRANSFERASE"/>
    <property type="match status" value="1"/>
</dbReference>
<organism evidence="15 16">
    <name type="scientific">Campylobacter vulpis</name>
    <dbReference type="NCBI Taxonomy" id="1655500"/>
    <lineage>
        <taxon>Bacteria</taxon>
        <taxon>Pseudomonadati</taxon>
        <taxon>Campylobacterota</taxon>
        <taxon>Epsilonproteobacteria</taxon>
        <taxon>Campylobacterales</taxon>
        <taxon>Campylobacteraceae</taxon>
        <taxon>Campylobacter</taxon>
    </lineage>
</organism>
<dbReference type="HAMAP" id="MF_00185">
    <property type="entry name" value="IPP_trans"/>
    <property type="match status" value="1"/>
</dbReference>
<dbReference type="Proteomes" id="UP000811399">
    <property type="component" value="Unassembled WGS sequence"/>
</dbReference>
<keyword evidence="8 11" id="KW-0067">ATP-binding</keyword>